<dbReference type="Pfam" id="PF13649">
    <property type="entry name" value="Methyltransf_25"/>
    <property type="match status" value="1"/>
</dbReference>
<keyword evidence="2" id="KW-0808">Transferase</keyword>
<dbReference type="InterPro" id="IPR029063">
    <property type="entry name" value="SAM-dependent_MTases_sf"/>
</dbReference>
<accession>A0ABU4Y2W2</accession>
<dbReference type="RefSeq" id="WP_320289467.1">
    <property type="nucleotide sequence ID" value="NZ_JAVIIW010000029.1"/>
</dbReference>
<dbReference type="InterPro" id="IPR041698">
    <property type="entry name" value="Methyltransf_25"/>
</dbReference>
<keyword evidence="2" id="KW-0489">Methyltransferase</keyword>
<dbReference type="EMBL" id="JAVIIW010000029">
    <property type="protein sequence ID" value="MDX8481260.1"/>
    <property type="molecule type" value="Genomic_DNA"/>
</dbReference>
<dbReference type="SUPFAM" id="SSF53335">
    <property type="entry name" value="S-adenosyl-L-methionine-dependent methyltransferases"/>
    <property type="match status" value="1"/>
</dbReference>
<organism evidence="2 3">
    <name type="scientific">Mesorhizobium album</name>
    <dbReference type="NCBI Taxonomy" id="3072314"/>
    <lineage>
        <taxon>Bacteria</taxon>
        <taxon>Pseudomonadati</taxon>
        <taxon>Pseudomonadota</taxon>
        <taxon>Alphaproteobacteria</taxon>
        <taxon>Hyphomicrobiales</taxon>
        <taxon>Phyllobacteriaceae</taxon>
        <taxon>Mesorhizobium</taxon>
    </lineage>
</organism>
<reference evidence="2 3" key="1">
    <citation type="submission" date="2023-08" db="EMBL/GenBank/DDBJ databases">
        <title>Implementing the SeqCode for naming new Mesorhizobium species isolated from Vachellia karroo root nodules.</title>
        <authorList>
            <person name="Van Lill M."/>
        </authorList>
    </citation>
    <scope>NUCLEOTIDE SEQUENCE [LARGE SCALE GENOMIC DNA]</scope>
    <source>
        <strain evidence="2 3">VK24D</strain>
    </source>
</reference>
<feature type="domain" description="Methyltransferase" evidence="1">
    <location>
        <begin position="107"/>
        <end position="201"/>
    </location>
</feature>
<evidence type="ECO:0000313" key="3">
    <source>
        <dbReference type="Proteomes" id="UP001287059"/>
    </source>
</evidence>
<dbReference type="Gene3D" id="3.40.50.150">
    <property type="entry name" value="Vaccinia Virus protein VP39"/>
    <property type="match status" value="1"/>
</dbReference>
<comment type="caution">
    <text evidence="2">The sequence shown here is derived from an EMBL/GenBank/DDBJ whole genome shotgun (WGS) entry which is preliminary data.</text>
</comment>
<dbReference type="CDD" id="cd02440">
    <property type="entry name" value="AdoMet_MTases"/>
    <property type="match status" value="1"/>
</dbReference>
<protein>
    <submittedName>
        <fullName evidence="2">Class I SAM-dependent methyltransferase</fullName>
        <ecNumber evidence="2">2.1.1.-</ecNumber>
    </submittedName>
</protein>
<dbReference type="GO" id="GO:0008168">
    <property type="term" value="F:methyltransferase activity"/>
    <property type="evidence" value="ECO:0007669"/>
    <property type="project" value="UniProtKB-KW"/>
</dbReference>
<proteinExistence type="predicted"/>
<evidence type="ECO:0000259" key="1">
    <source>
        <dbReference type="Pfam" id="PF13649"/>
    </source>
</evidence>
<sequence length="287" mass="32165">MASMFSVAIPHLNAAERAAAGGCTLEEALVFLRRLSLDDFGLLMISLPNRDYPGLSRLLPAMASEDVQKTWTGASGIDLYRQTSTFARQLENNFTKYIKAPLAGSEILDFGCGYGRILRMMYYYSDPANIWGVDAWDKSLDLCREARLPGKFAQSERVPSTLPVGDQKFDLIFAFSVFTHLAPPAARACLAALRNHIKPRGLFVATIRPIEFWPFIDRVRNTSFTSKMQSDHHRNGFAYLPHAGPEGETYGDITCEIDFLRGHGWRVIGHDRSILDPFQVSVLMQPD</sequence>
<dbReference type="GO" id="GO:0032259">
    <property type="term" value="P:methylation"/>
    <property type="evidence" value="ECO:0007669"/>
    <property type="project" value="UniProtKB-KW"/>
</dbReference>
<dbReference type="EC" id="2.1.1.-" evidence="2"/>
<name>A0ABU4Y2W2_9HYPH</name>
<gene>
    <name evidence="2" type="ORF">RFN28_22760</name>
</gene>
<keyword evidence="3" id="KW-1185">Reference proteome</keyword>
<dbReference type="PANTHER" id="PTHR43464">
    <property type="entry name" value="METHYLTRANSFERASE"/>
    <property type="match status" value="1"/>
</dbReference>
<evidence type="ECO:0000313" key="2">
    <source>
        <dbReference type="EMBL" id="MDX8481260.1"/>
    </source>
</evidence>
<dbReference type="Proteomes" id="UP001287059">
    <property type="component" value="Unassembled WGS sequence"/>
</dbReference>